<dbReference type="GO" id="GO:0005737">
    <property type="term" value="C:cytoplasm"/>
    <property type="evidence" value="ECO:0007669"/>
    <property type="project" value="TreeGrafter"/>
</dbReference>
<name>A0A7J6THL1_PEROL</name>
<sequence length="169" mass="19026">MTRLPNRFESQARSEDLRGVQGLMFVHIPLPEVLQILKSQQVTCRIALYIARNLIRQCRLFAAALGLNVSGIFHGHNHNNDFLARVESTSRTIHVGYGRKSGYGGYGGVLADKPGARVIIMKLDEDWQDYTWSTYIRLENNSTAHETVRQSRLTVRSGYDIQGFCSGIA</sequence>
<reference evidence="1 2" key="1">
    <citation type="submission" date="2020-04" db="EMBL/GenBank/DDBJ databases">
        <title>Perkinsus olseni comparative genomics.</title>
        <authorList>
            <person name="Bogema D.R."/>
        </authorList>
    </citation>
    <scope>NUCLEOTIDE SEQUENCE [LARGE SCALE GENOMIC DNA]</scope>
    <source>
        <strain evidence="1">ATCC PRA-205</strain>
    </source>
</reference>
<accession>A0A7J6THL1</accession>
<dbReference type="GO" id="GO:0016788">
    <property type="term" value="F:hydrolase activity, acting on ester bonds"/>
    <property type="evidence" value="ECO:0007669"/>
    <property type="project" value="TreeGrafter"/>
</dbReference>
<evidence type="ECO:0000313" key="1">
    <source>
        <dbReference type="EMBL" id="KAF4744683.1"/>
    </source>
</evidence>
<proteinExistence type="predicted"/>
<dbReference type="EMBL" id="JABANM010007185">
    <property type="protein sequence ID" value="KAF4744683.1"/>
    <property type="molecule type" value="Genomic_DNA"/>
</dbReference>
<dbReference type="InterPro" id="IPR029052">
    <property type="entry name" value="Metallo-depent_PP-like"/>
</dbReference>
<dbReference type="PANTHER" id="PTHR32440">
    <property type="entry name" value="PHOSPHATASE DCR2-RELATED-RELATED"/>
    <property type="match status" value="1"/>
</dbReference>
<dbReference type="PANTHER" id="PTHR32440:SF11">
    <property type="entry name" value="METALLOPHOSPHOESTERASE DOMAIN-CONTAINING PROTEIN"/>
    <property type="match status" value="1"/>
</dbReference>
<evidence type="ECO:0000313" key="2">
    <source>
        <dbReference type="Proteomes" id="UP000574390"/>
    </source>
</evidence>
<comment type="caution">
    <text evidence="1">The sequence shown here is derived from an EMBL/GenBank/DDBJ whole genome shotgun (WGS) entry which is preliminary data.</text>
</comment>
<gene>
    <name evidence="1" type="primary">SIA1_1</name>
    <name evidence="1" type="ORF">FOZ62_001801</name>
</gene>
<dbReference type="SUPFAM" id="SSF56300">
    <property type="entry name" value="Metallo-dependent phosphatases"/>
    <property type="match status" value="1"/>
</dbReference>
<dbReference type="Proteomes" id="UP000574390">
    <property type="component" value="Unassembled WGS sequence"/>
</dbReference>
<organism evidence="1 2">
    <name type="scientific">Perkinsus olseni</name>
    <name type="common">Perkinsus atlanticus</name>
    <dbReference type="NCBI Taxonomy" id="32597"/>
    <lineage>
        <taxon>Eukaryota</taxon>
        <taxon>Sar</taxon>
        <taxon>Alveolata</taxon>
        <taxon>Perkinsozoa</taxon>
        <taxon>Perkinsea</taxon>
        <taxon>Perkinsida</taxon>
        <taxon>Perkinsidae</taxon>
        <taxon>Perkinsus</taxon>
    </lineage>
</organism>
<protein>
    <submittedName>
        <fullName evidence="1">Purple acid phosphatase</fullName>
    </submittedName>
</protein>
<dbReference type="AlphaFoldDB" id="A0A7J6THL1"/>